<dbReference type="Proteomes" id="UP001163603">
    <property type="component" value="Chromosome 10"/>
</dbReference>
<accession>A0ACC0XTA2</accession>
<organism evidence="1 2">
    <name type="scientific">Pistacia integerrima</name>
    <dbReference type="NCBI Taxonomy" id="434235"/>
    <lineage>
        <taxon>Eukaryota</taxon>
        <taxon>Viridiplantae</taxon>
        <taxon>Streptophyta</taxon>
        <taxon>Embryophyta</taxon>
        <taxon>Tracheophyta</taxon>
        <taxon>Spermatophyta</taxon>
        <taxon>Magnoliopsida</taxon>
        <taxon>eudicotyledons</taxon>
        <taxon>Gunneridae</taxon>
        <taxon>Pentapetalae</taxon>
        <taxon>rosids</taxon>
        <taxon>malvids</taxon>
        <taxon>Sapindales</taxon>
        <taxon>Anacardiaceae</taxon>
        <taxon>Pistacia</taxon>
    </lineage>
</organism>
<sequence length="122" mass="13682">MENEDASSSARPLISFPLGLALLLFILCSMTGFFTCCFFRDKVRSRVRFRDDDNADEIQTNFDHLRPQKSSPLRTISKQKQAQSLLVSMPGDEIPKFVALACPCKPSIVEKLTVTVLNETPT</sequence>
<gene>
    <name evidence="1" type="ORF">Pint_08549</name>
</gene>
<evidence type="ECO:0000313" key="1">
    <source>
        <dbReference type="EMBL" id="KAJ0024697.1"/>
    </source>
</evidence>
<protein>
    <submittedName>
        <fullName evidence="1">Uncharacterized protein</fullName>
    </submittedName>
</protein>
<evidence type="ECO:0000313" key="2">
    <source>
        <dbReference type="Proteomes" id="UP001163603"/>
    </source>
</evidence>
<dbReference type="EMBL" id="CM047745">
    <property type="protein sequence ID" value="KAJ0024697.1"/>
    <property type="molecule type" value="Genomic_DNA"/>
</dbReference>
<keyword evidence="2" id="KW-1185">Reference proteome</keyword>
<name>A0ACC0XTA2_9ROSI</name>
<comment type="caution">
    <text evidence="1">The sequence shown here is derived from an EMBL/GenBank/DDBJ whole genome shotgun (WGS) entry which is preliminary data.</text>
</comment>
<reference evidence="2" key="1">
    <citation type="journal article" date="2023" name="G3 (Bethesda)">
        <title>Genome assembly and association tests identify interacting loci associated with vigor, precocity, and sex in interspecific pistachio rootstocks.</title>
        <authorList>
            <person name="Palmer W."/>
            <person name="Jacygrad E."/>
            <person name="Sagayaradj S."/>
            <person name="Cavanaugh K."/>
            <person name="Han R."/>
            <person name="Bertier L."/>
            <person name="Beede B."/>
            <person name="Kafkas S."/>
            <person name="Golino D."/>
            <person name="Preece J."/>
            <person name="Michelmore R."/>
        </authorList>
    </citation>
    <scope>NUCLEOTIDE SEQUENCE [LARGE SCALE GENOMIC DNA]</scope>
</reference>
<proteinExistence type="predicted"/>